<dbReference type="GO" id="GO:0044550">
    <property type="term" value="P:secondary metabolite biosynthetic process"/>
    <property type="evidence" value="ECO:0007669"/>
    <property type="project" value="TreeGrafter"/>
</dbReference>
<dbReference type="Gene3D" id="3.30.559.10">
    <property type="entry name" value="Chloramphenicol acetyltransferase-like domain"/>
    <property type="match status" value="1"/>
</dbReference>
<sequence length="513" mass="59301">LGIPEDEIGIHDNFFDLGGHSLNATILTSRISKLYEVNFRLESFIKEPYIAGIAKKMEHLDRGVVSEIRPVKSLERYPLSAAQRRMLFIHQQSPEDISYNMSGVFQIKGHVDLQCLEQALTLLTDRHEILRTSFHLHEGEYTQVVQSNPEIHFEFLKSNDQPSELIRSYIRPFDLGRTPLFRTLIVKQSENKYLFLFDMHHIIGDGFSMPILVEDLLRLYNGESLAPIQLHYKDIAAWQEDRLTSGTLSDQENYWIKNMQGQLPELHLPVDYPDQNKHQTSGGTERLKLDSMLSSEIKEFCKNENVTLFMSMMTTYYVLLYKWIGQRDLIIGTPIAGRTHPDMEKVPGLFVNTLAMRLSVQPKQTIKQLLTEVRELCLNAYQNQDYPFDRLVDRLSEVHQKKVQLFQTMFQLETSFGGKGVTDFEVTPIPFDGASSKFKLTFSVEDYQDTLSLRIKYDRDVFKSSTIRRLLDQYLEILTVLLKDSDLSIEDISLGHAAHELAVSNMEDIDFVF</sequence>
<dbReference type="Gene3D" id="1.10.1200.10">
    <property type="entry name" value="ACP-like"/>
    <property type="match status" value="1"/>
</dbReference>
<dbReference type="Proteomes" id="UP000037688">
    <property type="component" value="Unassembled WGS sequence"/>
</dbReference>
<comment type="cofactor">
    <cofactor evidence="1">
        <name>pantetheine 4'-phosphate</name>
        <dbReference type="ChEBI" id="CHEBI:47942"/>
    </cofactor>
</comment>
<dbReference type="GO" id="GO:0043041">
    <property type="term" value="P:amino acid activation for nonribosomal peptide biosynthetic process"/>
    <property type="evidence" value="ECO:0007669"/>
    <property type="project" value="TreeGrafter"/>
</dbReference>
<dbReference type="PATRIC" id="fig|1705561.3.peg.6842"/>
<dbReference type="RefSeq" id="WP_236703099.1">
    <property type="nucleotide sequence ID" value="NZ_LITU01000023.1"/>
</dbReference>
<dbReference type="Pfam" id="PF00550">
    <property type="entry name" value="PP-binding"/>
    <property type="match status" value="1"/>
</dbReference>
<keyword evidence="2" id="KW-0677">Repeat</keyword>
<name>A0A0N0C627_9BACL</name>
<feature type="non-terminal residue" evidence="4">
    <location>
        <position position="1"/>
    </location>
</feature>
<dbReference type="InterPro" id="IPR001242">
    <property type="entry name" value="Condensation_dom"/>
</dbReference>
<dbReference type="SUPFAM" id="SSF52777">
    <property type="entry name" value="CoA-dependent acyltransferases"/>
    <property type="match status" value="2"/>
</dbReference>
<evidence type="ECO:0000313" key="5">
    <source>
        <dbReference type="Proteomes" id="UP000037688"/>
    </source>
</evidence>
<evidence type="ECO:0000313" key="4">
    <source>
        <dbReference type="EMBL" id="KOY18097.1"/>
    </source>
</evidence>
<accession>A0A0N0C627</accession>
<evidence type="ECO:0000259" key="3">
    <source>
        <dbReference type="PROSITE" id="PS50075"/>
    </source>
</evidence>
<dbReference type="InterPro" id="IPR023213">
    <property type="entry name" value="CAT-like_dom_sf"/>
</dbReference>
<dbReference type="GO" id="GO:0005829">
    <property type="term" value="C:cytosol"/>
    <property type="evidence" value="ECO:0007669"/>
    <property type="project" value="TreeGrafter"/>
</dbReference>
<dbReference type="Pfam" id="PF00668">
    <property type="entry name" value="Condensation"/>
    <property type="match status" value="1"/>
</dbReference>
<dbReference type="SUPFAM" id="SSF47336">
    <property type="entry name" value="ACP-like"/>
    <property type="match status" value="1"/>
</dbReference>
<protein>
    <recommendedName>
        <fullName evidence="3">Carrier domain-containing protein</fullName>
    </recommendedName>
</protein>
<dbReference type="PROSITE" id="PS50075">
    <property type="entry name" value="CARRIER"/>
    <property type="match status" value="1"/>
</dbReference>
<dbReference type="AlphaFoldDB" id="A0A0N0C627"/>
<dbReference type="Gene3D" id="3.30.559.30">
    <property type="entry name" value="Nonribosomal peptide synthetase, condensation domain"/>
    <property type="match status" value="1"/>
</dbReference>
<dbReference type="CDD" id="cd19531">
    <property type="entry name" value="LCL_NRPS-like"/>
    <property type="match status" value="1"/>
</dbReference>
<feature type="domain" description="Carrier" evidence="3">
    <location>
        <begin position="1"/>
        <end position="61"/>
    </location>
</feature>
<dbReference type="GO" id="GO:0031177">
    <property type="term" value="F:phosphopantetheine binding"/>
    <property type="evidence" value="ECO:0007669"/>
    <property type="project" value="TreeGrafter"/>
</dbReference>
<reference evidence="4 5" key="1">
    <citation type="submission" date="2015-08" db="EMBL/GenBank/DDBJ databases">
        <title>Draft genome sequence of cellulolytic and xylanolytic Paenibacillus sp. A59, isolated from a decaying forest soil from Patagonia, Argentina.</title>
        <authorList>
            <person name="Ghio S."/>
            <person name="Caceres A.M."/>
            <person name="Talia P."/>
            <person name="Grasso D."/>
            <person name="Campos E."/>
        </authorList>
    </citation>
    <scope>NUCLEOTIDE SEQUENCE [LARGE SCALE GENOMIC DNA]</scope>
    <source>
        <strain evidence="4 5">A59</strain>
    </source>
</reference>
<evidence type="ECO:0000256" key="2">
    <source>
        <dbReference type="ARBA" id="ARBA00022737"/>
    </source>
</evidence>
<comment type="caution">
    <text evidence="4">The sequence shown here is derived from an EMBL/GenBank/DDBJ whole genome shotgun (WGS) entry which is preliminary data.</text>
</comment>
<proteinExistence type="predicted"/>
<evidence type="ECO:0000256" key="1">
    <source>
        <dbReference type="ARBA" id="ARBA00001957"/>
    </source>
</evidence>
<dbReference type="EMBL" id="LITU01000023">
    <property type="protein sequence ID" value="KOY18097.1"/>
    <property type="molecule type" value="Genomic_DNA"/>
</dbReference>
<dbReference type="InterPro" id="IPR009081">
    <property type="entry name" value="PP-bd_ACP"/>
</dbReference>
<keyword evidence="5" id="KW-1185">Reference proteome</keyword>
<dbReference type="PANTHER" id="PTHR45527">
    <property type="entry name" value="NONRIBOSOMAL PEPTIDE SYNTHETASE"/>
    <property type="match status" value="1"/>
</dbReference>
<organism evidence="4 5">
    <name type="scientific">Paenibacillus xylanivorans</name>
    <dbReference type="NCBI Taxonomy" id="1705561"/>
    <lineage>
        <taxon>Bacteria</taxon>
        <taxon>Bacillati</taxon>
        <taxon>Bacillota</taxon>
        <taxon>Bacilli</taxon>
        <taxon>Bacillales</taxon>
        <taxon>Paenibacillaceae</taxon>
        <taxon>Paenibacillus</taxon>
    </lineage>
</organism>
<dbReference type="InterPro" id="IPR036736">
    <property type="entry name" value="ACP-like_sf"/>
</dbReference>
<gene>
    <name evidence="4" type="ORF">AMS66_02640</name>
</gene>
<dbReference type="PANTHER" id="PTHR45527:SF1">
    <property type="entry name" value="FATTY ACID SYNTHASE"/>
    <property type="match status" value="1"/>
</dbReference>
<dbReference type="GO" id="GO:0008610">
    <property type="term" value="P:lipid biosynthetic process"/>
    <property type="evidence" value="ECO:0007669"/>
    <property type="project" value="UniProtKB-ARBA"/>
</dbReference>
<dbReference type="GO" id="GO:0003824">
    <property type="term" value="F:catalytic activity"/>
    <property type="evidence" value="ECO:0007669"/>
    <property type="project" value="InterPro"/>
</dbReference>